<evidence type="ECO:0000256" key="1">
    <source>
        <dbReference type="ARBA" id="ARBA00001961"/>
    </source>
</evidence>
<gene>
    <name evidence="9" type="ORF">JKP88DRAFT_348401</name>
</gene>
<keyword evidence="2" id="KW-0479">Metal-binding</keyword>
<feature type="signal peptide" evidence="7">
    <location>
        <begin position="1"/>
        <end position="19"/>
    </location>
</feature>
<dbReference type="InterPro" id="IPR044862">
    <property type="entry name" value="Pro_4_hyd_alph_FE2OG_OXY"/>
</dbReference>
<evidence type="ECO:0000256" key="5">
    <source>
        <dbReference type="ARBA" id="ARBA00023004"/>
    </source>
</evidence>
<dbReference type="InterPro" id="IPR045054">
    <property type="entry name" value="P4HA-like"/>
</dbReference>
<feature type="region of interest" description="Disordered" evidence="6">
    <location>
        <begin position="421"/>
        <end position="475"/>
    </location>
</feature>
<dbReference type="Proteomes" id="UP000664859">
    <property type="component" value="Unassembled WGS sequence"/>
</dbReference>
<dbReference type="GO" id="GO:0004656">
    <property type="term" value="F:procollagen-proline 4-dioxygenase activity"/>
    <property type="evidence" value="ECO:0007669"/>
    <property type="project" value="TreeGrafter"/>
</dbReference>
<evidence type="ECO:0000256" key="2">
    <source>
        <dbReference type="ARBA" id="ARBA00022723"/>
    </source>
</evidence>
<dbReference type="AlphaFoldDB" id="A0A836CGT5"/>
<evidence type="ECO:0000313" key="9">
    <source>
        <dbReference type="EMBL" id="KAG5184989.1"/>
    </source>
</evidence>
<feature type="domain" description="Prolyl 4-hydroxylase alpha subunit" evidence="8">
    <location>
        <begin position="223"/>
        <end position="412"/>
    </location>
</feature>
<accession>A0A836CGT5</accession>
<sequence>MRSLLLSLCLVATIGFAKVHRHPDEVFLAFENEPIQAKNGMAINSFRGHSFVAHKADRTLTHFDPDTDASPDAVFFTMSDWGDTITLTSNKDGSLALTQMNSYLQVKDQMAAAADKCKRKRNLKDDTAVLDKHLLKCISDIMAKQVAPLRQCTVLKCISDIMAKQVAPLDKELSKQYKMMNEVGERVRNYTCIDPKMETTEPPLRTTKWSGHAVKVFLEESDSQIMLIDNFVSDAECDALIAAGTDTLEAATVAGQTQRDKSAARRAMAGIAEPNHSAKPGDDPVTDLYRRAYKFANDQTGYKMAVEGQENFSVIKYDTTDEYISHCDGGCNGGPYKLGGRVATMVMYCEAAKAGGGTTFANVDVFVKGKKGQAVFFSYYDSEKERVDNGRTRHSGCPVIEGTKWIATLWMRKGVSKSVPWERFDPQGRPLRREEWDDPVDEDSEDFEDFEGHEDYEPADDEYWDEEEEEEEQEL</sequence>
<organism evidence="9 10">
    <name type="scientific">Tribonema minus</name>
    <dbReference type="NCBI Taxonomy" id="303371"/>
    <lineage>
        <taxon>Eukaryota</taxon>
        <taxon>Sar</taxon>
        <taxon>Stramenopiles</taxon>
        <taxon>Ochrophyta</taxon>
        <taxon>PX clade</taxon>
        <taxon>Xanthophyceae</taxon>
        <taxon>Tribonematales</taxon>
        <taxon>Tribonemataceae</taxon>
        <taxon>Tribonema</taxon>
    </lineage>
</organism>
<keyword evidence="3" id="KW-0223">Dioxygenase</keyword>
<keyword evidence="5" id="KW-0408">Iron</keyword>
<protein>
    <recommendedName>
        <fullName evidence="8">Prolyl 4-hydroxylase alpha subunit domain-containing protein</fullName>
    </recommendedName>
</protein>
<dbReference type="GO" id="GO:0005506">
    <property type="term" value="F:iron ion binding"/>
    <property type="evidence" value="ECO:0007669"/>
    <property type="project" value="InterPro"/>
</dbReference>
<keyword evidence="4" id="KW-0560">Oxidoreductase</keyword>
<name>A0A836CGT5_9STRA</name>
<dbReference type="PANTHER" id="PTHR10869:SF226">
    <property type="entry name" value="PROLYL 4-HYDROXYLASE ALPHA SUBUNIT DOMAIN-CONTAINING PROTEIN"/>
    <property type="match status" value="1"/>
</dbReference>
<evidence type="ECO:0000256" key="4">
    <source>
        <dbReference type="ARBA" id="ARBA00023002"/>
    </source>
</evidence>
<keyword evidence="7" id="KW-0732">Signal</keyword>
<dbReference type="SMART" id="SM00702">
    <property type="entry name" value="P4Hc"/>
    <property type="match status" value="1"/>
</dbReference>
<feature type="compositionally biased region" description="Basic and acidic residues" evidence="6">
    <location>
        <begin position="421"/>
        <end position="435"/>
    </location>
</feature>
<proteinExistence type="predicted"/>
<dbReference type="GO" id="GO:0005783">
    <property type="term" value="C:endoplasmic reticulum"/>
    <property type="evidence" value="ECO:0007669"/>
    <property type="project" value="TreeGrafter"/>
</dbReference>
<dbReference type="PANTHER" id="PTHR10869">
    <property type="entry name" value="PROLYL 4-HYDROXYLASE ALPHA SUBUNIT"/>
    <property type="match status" value="1"/>
</dbReference>
<evidence type="ECO:0000256" key="3">
    <source>
        <dbReference type="ARBA" id="ARBA00022964"/>
    </source>
</evidence>
<dbReference type="Gene3D" id="2.60.120.620">
    <property type="entry name" value="q2cbj1_9rhob like domain"/>
    <property type="match status" value="1"/>
</dbReference>
<feature type="compositionally biased region" description="Acidic residues" evidence="6">
    <location>
        <begin position="436"/>
        <end position="475"/>
    </location>
</feature>
<comment type="caution">
    <text evidence="9">The sequence shown here is derived from an EMBL/GenBank/DDBJ whole genome shotgun (WGS) entry which is preliminary data.</text>
</comment>
<reference evidence="9" key="1">
    <citation type="submission" date="2021-02" db="EMBL/GenBank/DDBJ databases">
        <title>First Annotated Genome of the Yellow-green Alga Tribonema minus.</title>
        <authorList>
            <person name="Mahan K.M."/>
        </authorList>
    </citation>
    <scope>NUCLEOTIDE SEQUENCE</scope>
    <source>
        <strain evidence="9">UTEX B ZZ1240</strain>
    </source>
</reference>
<evidence type="ECO:0000259" key="8">
    <source>
        <dbReference type="SMART" id="SM00702"/>
    </source>
</evidence>
<dbReference type="OrthoDB" id="420380at2759"/>
<evidence type="ECO:0000256" key="6">
    <source>
        <dbReference type="SAM" id="MobiDB-lite"/>
    </source>
</evidence>
<evidence type="ECO:0000313" key="10">
    <source>
        <dbReference type="Proteomes" id="UP000664859"/>
    </source>
</evidence>
<keyword evidence="10" id="KW-1185">Reference proteome</keyword>
<dbReference type="Pfam" id="PF13640">
    <property type="entry name" value="2OG-FeII_Oxy_3"/>
    <property type="match status" value="1"/>
</dbReference>
<dbReference type="InterPro" id="IPR006620">
    <property type="entry name" value="Pro_4_hyd_alph"/>
</dbReference>
<evidence type="ECO:0000256" key="7">
    <source>
        <dbReference type="SAM" id="SignalP"/>
    </source>
</evidence>
<comment type="cofactor">
    <cofactor evidence="1">
        <name>L-ascorbate</name>
        <dbReference type="ChEBI" id="CHEBI:38290"/>
    </cofactor>
</comment>
<dbReference type="EMBL" id="JAFCMP010000146">
    <property type="protein sequence ID" value="KAG5184989.1"/>
    <property type="molecule type" value="Genomic_DNA"/>
</dbReference>
<feature type="chain" id="PRO_5032741397" description="Prolyl 4-hydroxylase alpha subunit domain-containing protein" evidence="7">
    <location>
        <begin position="20"/>
        <end position="475"/>
    </location>
</feature>
<dbReference type="GO" id="GO:0031418">
    <property type="term" value="F:L-ascorbic acid binding"/>
    <property type="evidence" value="ECO:0007669"/>
    <property type="project" value="InterPro"/>
</dbReference>